<accession>A0A837CH94</accession>
<proteinExistence type="predicted"/>
<dbReference type="Proteomes" id="UP000024900">
    <property type="component" value="Unassembled WGS sequence"/>
</dbReference>
<name>A0A837CH94_9BRAD</name>
<evidence type="ECO:0000313" key="1">
    <source>
        <dbReference type="EMBL" id="KGJ68395.1"/>
    </source>
</evidence>
<evidence type="ECO:0008006" key="3">
    <source>
        <dbReference type="Google" id="ProtNLM"/>
    </source>
</evidence>
<dbReference type="EMBL" id="ADOU02000004">
    <property type="protein sequence ID" value="KGJ68395.1"/>
    <property type="molecule type" value="Genomic_DNA"/>
</dbReference>
<reference evidence="1 2" key="1">
    <citation type="journal article" date="2014" name="BMC Genomics">
        <title>Comparative genomics of Bradyrhizobium japonicum CPAC 15 and Bradyrhizobium diazoefficiens CPAC 7: elite model strains for understanding symbiotic performance with soybean.</title>
        <authorList>
            <person name="Siqueira A.F."/>
            <person name="Ormeno-Orrillo E."/>
            <person name="Souza R.C."/>
            <person name="Rodrigues E.P."/>
            <person name="Almeida L.G."/>
            <person name="Barcellos F.G."/>
            <person name="Batista J.S."/>
            <person name="Nakatami A.S."/>
            <person name="Martinez-Romero E."/>
            <person name="Vasconcelos A.T."/>
            <person name="Hungria M."/>
        </authorList>
    </citation>
    <scope>NUCLEOTIDE SEQUENCE [LARGE SCALE GENOMIC DNA]</scope>
    <source>
        <strain evidence="1 2">SEMIA 5080</strain>
    </source>
</reference>
<comment type="caution">
    <text evidence="1">The sequence shown here is derived from an EMBL/GenBank/DDBJ whole genome shotgun (WGS) entry which is preliminary data.</text>
</comment>
<sequence length="326" mass="34303">MVLIVCISASSTDHAKADAGGVGFWLPGSMGSLSAVPGQAGWSFTTVYLHLEANAGGGKELQNNAAIVSGLHARADAVGFLPAYTFETPVLGGQLTVGAAGVPGNVGVNIGATLTGPRGNQISGNAHDERTTFADVYYLTTLKWNQGVNNFMWYVLGNIPSGTYDTTRLANLSTGYTAVDSGVGYTYLNPQTGHELSAVAGFTYSGMNDALQYRNGIDFHFDWAASHFVSKSVHVGIAGYVYQQVTGDSGAGAKLGDFKGHSVGIGPQIGIFFPAFEGYTGYLNIRGYWDVATENRPTTQFAMVTLSFAPSAPEKPATPRGPRHLK</sequence>
<organism evidence="1 2">
    <name type="scientific">Bradyrhizobium diazoefficiens SEMIA 5080</name>
    <dbReference type="NCBI Taxonomy" id="754504"/>
    <lineage>
        <taxon>Bacteria</taxon>
        <taxon>Pseudomonadati</taxon>
        <taxon>Pseudomonadota</taxon>
        <taxon>Alphaproteobacteria</taxon>
        <taxon>Hyphomicrobiales</taxon>
        <taxon>Nitrobacteraceae</taxon>
        <taxon>Bradyrhizobium</taxon>
    </lineage>
</organism>
<dbReference type="InterPro" id="IPR025737">
    <property type="entry name" value="FApF"/>
</dbReference>
<dbReference type="AlphaFoldDB" id="A0A837CH94"/>
<evidence type="ECO:0000313" key="2">
    <source>
        <dbReference type="Proteomes" id="UP000024900"/>
    </source>
</evidence>
<protein>
    <recommendedName>
        <fullName evidence="3">Phenol degradation protein meta</fullName>
    </recommendedName>
</protein>
<gene>
    <name evidence="1" type="ORF">BJA5080_00707</name>
</gene>
<dbReference type="Pfam" id="PF13557">
    <property type="entry name" value="Phenol_MetA_deg"/>
    <property type="match status" value="1"/>
</dbReference>